<protein>
    <submittedName>
        <fullName evidence="1">Vgr related protein</fullName>
    </submittedName>
</protein>
<keyword evidence="2" id="KW-1185">Reference proteome</keyword>
<proteinExistence type="predicted"/>
<dbReference type="Proteomes" id="UP000198462">
    <property type="component" value="Unassembled WGS sequence"/>
</dbReference>
<dbReference type="EMBL" id="NFZT01000007">
    <property type="protein sequence ID" value="OWV31869.1"/>
    <property type="molecule type" value="Genomic_DNA"/>
</dbReference>
<name>A0A219B234_9SPHN</name>
<comment type="caution">
    <text evidence="1">The sequence shown here is derived from an EMBL/GenBank/DDBJ whole genome shotgun (WGS) entry which is preliminary data.</text>
</comment>
<gene>
    <name evidence="1" type="ORF">B5C34_15315</name>
</gene>
<reference evidence="2" key="1">
    <citation type="submission" date="2017-05" db="EMBL/GenBank/DDBJ databases">
        <authorList>
            <person name="Lin X."/>
        </authorList>
    </citation>
    <scope>NUCLEOTIDE SEQUENCE [LARGE SCALE GENOMIC DNA]</scope>
    <source>
        <strain evidence="2">JLT2012</strain>
    </source>
</reference>
<evidence type="ECO:0000313" key="1">
    <source>
        <dbReference type="EMBL" id="OWV31869.1"/>
    </source>
</evidence>
<organism evidence="1 2">
    <name type="scientific">Pacificimonas flava</name>
    <dbReference type="NCBI Taxonomy" id="1234595"/>
    <lineage>
        <taxon>Bacteria</taxon>
        <taxon>Pseudomonadati</taxon>
        <taxon>Pseudomonadota</taxon>
        <taxon>Alphaproteobacteria</taxon>
        <taxon>Sphingomonadales</taxon>
        <taxon>Sphingosinicellaceae</taxon>
        <taxon>Pacificimonas</taxon>
    </lineage>
</organism>
<evidence type="ECO:0000313" key="2">
    <source>
        <dbReference type="Proteomes" id="UP000198462"/>
    </source>
</evidence>
<accession>A0A219B234</accession>
<dbReference type="AlphaFoldDB" id="A0A219B234"/>
<sequence>MGRIVEERPPTAGERQLAARVFGDALDLSSMRFRLGKYWFLHPARAVMAPDGNIWFHPNGGLWRRDYSGEALWLRGLIVHELTHVWQHQRGVFLPLKRHPFCRYRYDFEPGRPFAAYGIEQQAELVRHAYLLSEGRRLAEKPDLAAYRAVLPFPAGHA</sequence>